<proteinExistence type="predicted"/>
<dbReference type="PANTHER" id="PTHR36897">
    <property type="entry name" value="OS10G0351100-LIKE PROTEIN"/>
    <property type="match status" value="1"/>
</dbReference>
<accession>A0A250X8T8</accession>
<name>A0A250X8T8_9CHLO</name>
<dbReference type="STRING" id="1157962.A0A250X8T8"/>
<dbReference type="EMBL" id="BEGY01000043">
    <property type="protein sequence ID" value="GAX79491.1"/>
    <property type="molecule type" value="Genomic_DNA"/>
</dbReference>
<keyword evidence="3" id="KW-1185">Reference proteome</keyword>
<sequence length="316" mass="34080">MLSAGKPELRVMFKRNPVSRGNVNPRLCRALKANKADMNLNAGLLVDETITLAEVQAAARKRGMSISLKTLGPFYRIVCREEASERCESHVSTATTGGTASENDTPVNSLYPSKRSTSSKPDALKDTLQNLSHQQNVGSVTSSVDSVDKRLPGTLAVGSVTHREDEGGASSKKVLAVTTGFVLPPPFALMHCDTLQVFTSGMKGDDGQRVRGGVLGLGLLLGGAVFSYGKSCGASKAEILAINDDDAWHARLVKYYSYFGFKPVRTVGGNGLSDLPHMLVWGGEGTRMDADINTMLRKWTKAIRRSYDTDRTLVNQ</sequence>
<evidence type="ECO:0000313" key="3">
    <source>
        <dbReference type="Proteomes" id="UP000232323"/>
    </source>
</evidence>
<dbReference type="Proteomes" id="UP000232323">
    <property type="component" value="Unassembled WGS sequence"/>
</dbReference>
<feature type="region of interest" description="Disordered" evidence="1">
    <location>
        <begin position="90"/>
        <end position="123"/>
    </location>
</feature>
<protein>
    <submittedName>
        <fullName evidence="2">Uncharacterized protein</fullName>
    </submittedName>
</protein>
<gene>
    <name evidence="2" type="ORF">CEUSTIGMA_g6932.t1</name>
</gene>
<comment type="caution">
    <text evidence="2">The sequence shown here is derived from an EMBL/GenBank/DDBJ whole genome shotgun (WGS) entry which is preliminary data.</text>
</comment>
<reference evidence="2 3" key="1">
    <citation type="submission" date="2017-08" db="EMBL/GenBank/DDBJ databases">
        <title>Acidophilic green algal genome provides insights into adaptation to an acidic environment.</title>
        <authorList>
            <person name="Hirooka S."/>
            <person name="Hirose Y."/>
            <person name="Kanesaki Y."/>
            <person name="Higuchi S."/>
            <person name="Fujiwara T."/>
            <person name="Onuma R."/>
            <person name="Era A."/>
            <person name="Ohbayashi R."/>
            <person name="Uzuka A."/>
            <person name="Nozaki H."/>
            <person name="Yoshikawa H."/>
            <person name="Miyagishima S.Y."/>
        </authorList>
    </citation>
    <scope>NUCLEOTIDE SEQUENCE [LARGE SCALE GENOMIC DNA]</scope>
    <source>
        <strain evidence="2 3">NIES-2499</strain>
    </source>
</reference>
<dbReference type="OrthoDB" id="445361at2759"/>
<feature type="compositionally biased region" description="Polar residues" evidence="1">
    <location>
        <begin position="90"/>
        <end position="120"/>
    </location>
</feature>
<organism evidence="2 3">
    <name type="scientific">Chlamydomonas eustigma</name>
    <dbReference type="NCBI Taxonomy" id="1157962"/>
    <lineage>
        <taxon>Eukaryota</taxon>
        <taxon>Viridiplantae</taxon>
        <taxon>Chlorophyta</taxon>
        <taxon>core chlorophytes</taxon>
        <taxon>Chlorophyceae</taxon>
        <taxon>CS clade</taxon>
        <taxon>Chlamydomonadales</taxon>
        <taxon>Chlamydomonadaceae</taxon>
        <taxon>Chlamydomonas</taxon>
    </lineage>
</organism>
<evidence type="ECO:0000256" key="1">
    <source>
        <dbReference type="SAM" id="MobiDB-lite"/>
    </source>
</evidence>
<dbReference type="PANTHER" id="PTHR36897:SF2">
    <property type="entry name" value="OS10G0350800 PROTEIN"/>
    <property type="match status" value="1"/>
</dbReference>
<evidence type="ECO:0000313" key="2">
    <source>
        <dbReference type="EMBL" id="GAX79491.1"/>
    </source>
</evidence>
<dbReference type="AlphaFoldDB" id="A0A250X8T8"/>